<evidence type="ECO:0000256" key="14">
    <source>
        <dbReference type="ARBA" id="ARBA00023221"/>
    </source>
</evidence>
<organism evidence="21 22">
    <name type="scientific">Tremella mesenterica</name>
    <name type="common">Jelly fungus</name>
    <dbReference type="NCBI Taxonomy" id="5217"/>
    <lineage>
        <taxon>Eukaryota</taxon>
        <taxon>Fungi</taxon>
        <taxon>Dikarya</taxon>
        <taxon>Basidiomycota</taxon>
        <taxon>Agaricomycotina</taxon>
        <taxon>Tremellomycetes</taxon>
        <taxon>Tremellales</taxon>
        <taxon>Tremellaceae</taxon>
        <taxon>Tremella</taxon>
    </lineage>
</organism>
<keyword evidence="13" id="KW-1207">Sterol metabolism</keyword>
<keyword evidence="4" id="KW-0444">Lipid biosynthesis</keyword>
<evidence type="ECO:0000256" key="5">
    <source>
        <dbReference type="ARBA" id="ARBA00022692"/>
    </source>
</evidence>
<evidence type="ECO:0000256" key="6">
    <source>
        <dbReference type="ARBA" id="ARBA00022857"/>
    </source>
</evidence>
<comment type="catalytic activity">
    <reaction evidence="15">
        <text>4,4-dimethyl-5alpha-cholesta-8,24-dien-3beta-ol + NADP(+) = 4,4-dimethyl-5alpha-cholesta-8,14,24-trien-3beta-ol + NADPH + H(+)</text>
        <dbReference type="Rhea" id="RHEA:18561"/>
        <dbReference type="ChEBI" id="CHEBI:15378"/>
        <dbReference type="ChEBI" id="CHEBI:17813"/>
        <dbReference type="ChEBI" id="CHEBI:18364"/>
        <dbReference type="ChEBI" id="CHEBI:57783"/>
        <dbReference type="ChEBI" id="CHEBI:58349"/>
        <dbReference type="EC" id="1.3.1.70"/>
    </reaction>
    <physiologicalReaction direction="right-to-left" evidence="15">
        <dbReference type="Rhea" id="RHEA:18563"/>
    </physiologicalReaction>
</comment>
<dbReference type="InterPro" id="IPR018083">
    <property type="entry name" value="Sterol_reductase_CS"/>
</dbReference>
<evidence type="ECO:0000256" key="20">
    <source>
        <dbReference type="SAM" id="Phobius"/>
    </source>
</evidence>
<dbReference type="EC" id="1.3.1.70" evidence="3"/>
<dbReference type="InterPro" id="IPR001171">
    <property type="entry name" value="ERG24_DHCR-like"/>
</dbReference>
<protein>
    <recommendedName>
        <fullName evidence="17">Delta(14)-sterol reductase ERG24</fullName>
        <ecNumber evidence="3">1.3.1.70</ecNumber>
    </recommendedName>
    <alternativeName>
        <fullName evidence="19">C-14 sterol reductase ERG24</fullName>
    </alternativeName>
    <alternativeName>
        <fullName evidence="18">Sterol C14-reductase ERG24</fullName>
    </alternativeName>
</protein>
<feature type="transmembrane region" description="Helical" evidence="20">
    <location>
        <begin position="105"/>
        <end position="122"/>
    </location>
</feature>
<dbReference type="Gene3D" id="1.20.120.1630">
    <property type="match status" value="1"/>
</dbReference>
<keyword evidence="7" id="KW-0752">Steroid biosynthesis</keyword>
<dbReference type="PANTHER" id="PTHR21257">
    <property type="entry name" value="DELTA(14)-STEROL REDUCTASE"/>
    <property type="match status" value="1"/>
</dbReference>
<feature type="transmembrane region" description="Helical" evidence="20">
    <location>
        <begin position="175"/>
        <end position="196"/>
    </location>
</feature>
<dbReference type="PANTHER" id="PTHR21257:SF52">
    <property type="entry name" value="DELTA(14)-STEROL REDUCTASE TM7SF2"/>
    <property type="match status" value="1"/>
</dbReference>
<dbReference type="Pfam" id="PF01222">
    <property type="entry name" value="ERG4_ERG24"/>
    <property type="match status" value="1"/>
</dbReference>
<evidence type="ECO:0000256" key="9">
    <source>
        <dbReference type="ARBA" id="ARBA00023002"/>
    </source>
</evidence>
<dbReference type="GO" id="GO:0006696">
    <property type="term" value="P:ergosterol biosynthetic process"/>
    <property type="evidence" value="ECO:0007669"/>
    <property type="project" value="TreeGrafter"/>
</dbReference>
<evidence type="ECO:0000256" key="11">
    <source>
        <dbReference type="ARBA" id="ARBA00023098"/>
    </source>
</evidence>
<evidence type="ECO:0000256" key="12">
    <source>
        <dbReference type="ARBA" id="ARBA00023136"/>
    </source>
</evidence>
<feature type="transmembrane region" description="Helical" evidence="20">
    <location>
        <begin position="143"/>
        <end position="163"/>
    </location>
</feature>
<evidence type="ECO:0000256" key="1">
    <source>
        <dbReference type="ARBA" id="ARBA00004141"/>
    </source>
</evidence>
<dbReference type="GO" id="GO:0005789">
    <property type="term" value="C:endoplasmic reticulum membrane"/>
    <property type="evidence" value="ECO:0007669"/>
    <property type="project" value="TreeGrafter"/>
</dbReference>
<evidence type="ECO:0000313" key="21">
    <source>
        <dbReference type="EMBL" id="RXK38503.1"/>
    </source>
</evidence>
<evidence type="ECO:0000313" key="22">
    <source>
        <dbReference type="Proteomes" id="UP000289152"/>
    </source>
</evidence>
<keyword evidence="6" id="KW-0521">NADP</keyword>
<sequence length="488" mass="54890">MSQSDPVDGQITTTITATAHLTLPAHPTPMSYEELNPRSSAHEFFGPLGCLIVTFLTPITAYGLFFACNEVTGCPPSSSAAWRATWELIGDWPSLAGNLWDWNAMWVYLGWYIYCVACWAVLPGQTVEGGLLRDGKRKVYKMNGTSTLLLTLGITVGIILQPGGPERFAWLYDHWVPLVSASLVMALAQAIWVYVWSFYSKELLALGGNSGVFIYDFFLGRPLNPTFPGFPSFDIKTFNEVRPGIILWVLLNVSCACEQYVRNGSVSDSMWLVLVFEGWYAADCLISEASILGQMDITTDGFGFMLAFGDLTWVPFTYGLQARYLAFTPVHLGWARSAGIIALEVIGQYIFRVANNEKDQFRKGKNPKNLTFLETQRGTRLLTSGWWGRSRHPNYFGDWIMACAWCLPAGFGSPLPYFYVVFFAILLIHRQMRDDEACKKKYGSDWDKYCELVPYRIVPYIVGSSMVIVIKLTVIVLSQHRNNRISIQ</sequence>
<evidence type="ECO:0000256" key="4">
    <source>
        <dbReference type="ARBA" id="ARBA00022516"/>
    </source>
</evidence>
<evidence type="ECO:0000256" key="18">
    <source>
        <dbReference type="ARBA" id="ARBA00077841"/>
    </source>
</evidence>
<dbReference type="OrthoDB" id="10262235at2759"/>
<keyword evidence="11" id="KW-0443">Lipid metabolism</keyword>
<comment type="caution">
    <text evidence="21">The sequence shown here is derived from an EMBL/GenBank/DDBJ whole genome shotgun (WGS) entry which is preliminary data.</text>
</comment>
<gene>
    <name evidence="21" type="ORF">M231_04269</name>
</gene>
<name>A0A4Q1BL47_TREME</name>
<dbReference type="VEuPathDB" id="FungiDB:TREMEDRAFT_41207"/>
<keyword evidence="10" id="KW-0756">Sterol biosynthesis</keyword>
<dbReference type="EMBL" id="SDIL01000047">
    <property type="protein sequence ID" value="RXK38503.1"/>
    <property type="molecule type" value="Genomic_DNA"/>
</dbReference>
<evidence type="ECO:0000256" key="10">
    <source>
        <dbReference type="ARBA" id="ARBA00023011"/>
    </source>
</evidence>
<keyword evidence="12 20" id="KW-0472">Membrane</keyword>
<keyword evidence="5 20" id="KW-0812">Transmembrane</keyword>
<dbReference type="PROSITE" id="PS01018">
    <property type="entry name" value="STEROL_REDUCT_2"/>
    <property type="match status" value="1"/>
</dbReference>
<evidence type="ECO:0000256" key="13">
    <source>
        <dbReference type="ARBA" id="ARBA00023166"/>
    </source>
</evidence>
<dbReference type="Proteomes" id="UP000289152">
    <property type="component" value="Unassembled WGS sequence"/>
</dbReference>
<keyword evidence="9" id="KW-0560">Oxidoreductase</keyword>
<feature type="transmembrane region" description="Helical" evidence="20">
    <location>
        <begin position="399"/>
        <end position="428"/>
    </location>
</feature>
<keyword evidence="8 20" id="KW-1133">Transmembrane helix</keyword>
<evidence type="ECO:0000256" key="3">
    <source>
        <dbReference type="ARBA" id="ARBA00012413"/>
    </source>
</evidence>
<dbReference type="STRING" id="5217.A0A4Q1BL47"/>
<dbReference type="InParanoid" id="A0A4Q1BL47"/>
<evidence type="ECO:0000256" key="15">
    <source>
        <dbReference type="ARBA" id="ARBA00052254"/>
    </source>
</evidence>
<dbReference type="AlphaFoldDB" id="A0A4Q1BL47"/>
<dbReference type="FunCoup" id="A0A4Q1BL47">
    <property type="interactions" value="137"/>
</dbReference>
<comment type="subcellular location">
    <subcellularLocation>
        <location evidence="1">Membrane</location>
        <topology evidence="1">Multi-pass membrane protein</topology>
    </subcellularLocation>
</comment>
<dbReference type="GO" id="GO:0050613">
    <property type="term" value="F:Delta14-sterol reductase activity"/>
    <property type="evidence" value="ECO:0007669"/>
    <property type="project" value="UniProtKB-EC"/>
</dbReference>
<accession>A0A4Q1BL47</accession>
<keyword evidence="14" id="KW-0753">Steroid metabolism</keyword>
<keyword evidence="22" id="KW-1185">Reference proteome</keyword>
<proteinExistence type="inferred from homology"/>
<evidence type="ECO:0000256" key="19">
    <source>
        <dbReference type="ARBA" id="ARBA00083315"/>
    </source>
</evidence>
<feature type="transmembrane region" description="Helical" evidence="20">
    <location>
        <begin position="457"/>
        <end position="477"/>
    </location>
</feature>
<comment type="similarity">
    <text evidence="2">Belongs to the ERG4/ERG24 family.</text>
</comment>
<evidence type="ECO:0000256" key="8">
    <source>
        <dbReference type="ARBA" id="ARBA00022989"/>
    </source>
</evidence>
<feature type="transmembrane region" description="Helical" evidence="20">
    <location>
        <begin position="44"/>
        <end position="67"/>
    </location>
</feature>
<evidence type="ECO:0000256" key="17">
    <source>
        <dbReference type="ARBA" id="ARBA00074394"/>
    </source>
</evidence>
<comment type="pathway">
    <text evidence="16">Steroid biosynthesis; zymosterol biosynthesis; zymosterol from lanosterol: step 2/6.</text>
</comment>
<evidence type="ECO:0000256" key="2">
    <source>
        <dbReference type="ARBA" id="ARBA00005402"/>
    </source>
</evidence>
<evidence type="ECO:0000256" key="16">
    <source>
        <dbReference type="ARBA" id="ARBA00060638"/>
    </source>
</evidence>
<reference evidence="21 22" key="1">
    <citation type="submission" date="2016-06" db="EMBL/GenBank/DDBJ databases">
        <title>Evolution of pathogenesis and genome organization in the Tremellales.</title>
        <authorList>
            <person name="Cuomo C."/>
            <person name="Litvintseva A."/>
            <person name="Heitman J."/>
            <person name="Chen Y."/>
            <person name="Sun S."/>
            <person name="Springer D."/>
            <person name="Dromer F."/>
            <person name="Young S."/>
            <person name="Zeng Q."/>
            <person name="Chapman S."/>
            <person name="Gujja S."/>
            <person name="Saif S."/>
            <person name="Birren B."/>
        </authorList>
    </citation>
    <scope>NUCLEOTIDE SEQUENCE [LARGE SCALE GENOMIC DNA]</scope>
    <source>
        <strain evidence="21 22">ATCC 28783</strain>
    </source>
</reference>
<evidence type="ECO:0000256" key="7">
    <source>
        <dbReference type="ARBA" id="ARBA00022955"/>
    </source>
</evidence>
<dbReference type="FunFam" id="1.20.120.1630:FF:000009">
    <property type="entry name" value="C-14 sterol reductase"/>
    <property type="match status" value="1"/>
</dbReference>